<keyword evidence="3" id="KW-0378">Hydrolase</keyword>
<dbReference type="RefSeq" id="WP_079604071.1">
    <property type="nucleotide sequence ID" value="NZ_LT670817.1"/>
</dbReference>
<feature type="domain" description="TNase-like" evidence="2">
    <location>
        <begin position="27"/>
        <end position="143"/>
    </location>
</feature>
<keyword evidence="3" id="KW-0255">Endonuclease</keyword>
<name>A0A1M5UHY9_9BRAD</name>
<evidence type="ECO:0000313" key="4">
    <source>
        <dbReference type="Proteomes" id="UP000189796"/>
    </source>
</evidence>
<gene>
    <name evidence="3" type="ORF">SAMN05443248_5454</name>
</gene>
<dbReference type="SMART" id="SM00318">
    <property type="entry name" value="SNc"/>
    <property type="match status" value="1"/>
</dbReference>
<keyword evidence="1" id="KW-0732">Signal</keyword>
<dbReference type="PANTHER" id="PTHR12302:SF26">
    <property type="entry name" value="BLR1266 PROTEIN"/>
    <property type="match status" value="1"/>
</dbReference>
<sequence>MKPIAFAVLLVLTSPAAAQDIIGQASVIDGDTIEIHGQRIRLWGIDAPESAQLCRGADSLLFRCGSAAANGLADYIGGRAVTCSPRATDRYRRVVAVCSVSDVDLARWLVGGGLALDWPKYSRGTYAADQVKAAGKGAGMFAGSYIEPWAYRACIRSGGRPQACSDGD</sequence>
<dbReference type="Proteomes" id="UP000189796">
    <property type="component" value="Chromosome I"/>
</dbReference>
<dbReference type="EMBL" id="LT670817">
    <property type="protein sequence ID" value="SHH62644.1"/>
    <property type="molecule type" value="Genomic_DNA"/>
</dbReference>
<dbReference type="Pfam" id="PF00565">
    <property type="entry name" value="SNase"/>
    <property type="match status" value="1"/>
</dbReference>
<dbReference type="AlphaFoldDB" id="A0A1M5UHY9"/>
<organism evidence="3 4">
    <name type="scientific">Bradyrhizobium erythrophlei</name>
    <dbReference type="NCBI Taxonomy" id="1437360"/>
    <lineage>
        <taxon>Bacteria</taxon>
        <taxon>Pseudomonadati</taxon>
        <taxon>Pseudomonadota</taxon>
        <taxon>Alphaproteobacteria</taxon>
        <taxon>Hyphomicrobiales</taxon>
        <taxon>Nitrobacteraceae</taxon>
        <taxon>Bradyrhizobium</taxon>
    </lineage>
</organism>
<accession>A0A1M5UHY9</accession>
<evidence type="ECO:0000313" key="3">
    <source>
        <dbReference type="EMBL" id="SHH62644.1"/>
    </source>
</evidence>
<evidence type="ECO:0000256" key="1">
    <source>
        <dbReference type="SAM" id="SignalP"/>
    </source>
</evidence>
<dbReference type="PANTHER" id="PTHR12302">
    <property type="entry name" value="EBNA2 BINDING PROTEIN P100"/>
    <property type="match status" value="1"/>
</dbReference>
<dbReference type="OrthoDB" id="9805504at2"/>
<dbReference type="Gene3D" id="2.40.50.90">
    <property type="match status" value="1"/>
</dbReference>
<reference evidence="3 4" key="1">
    <citation type="submission" date="2016-11" db="EMBL/GenBank/DDBJ databases">
        <authorList>
            <person name="Jaros S."/>
            <person name="Januszkiewicz K."/>
            <person name="Wedrychowicz H."/>
        </authorList>
    </citation>
    <scope>NUCLEOTIDE SEQUENCE [LARGE SCALE GENOMIC DNA]</scope>
    <source>
        <strain evidence="3 4">GAS138</strain>
    </source>
</reference>
<dbReference type="InterPro" id="IPR035437">
    <property type="entry name" value="SNase_OB-fold_sf"/>
</dbReference>
<proteinExistence type="predicted"/>
<keyword evidence="3" id="KW-0540">Nuclease</keyword>
<dbReference type="SUPFAM" id="SSF50199">
    <property type="entry name" value="Staphylococcal nuclease"/>
    <property type="match status" value="1"/>
</dbReference>
<dbReference type="PROSITE" id="PS50830">
    <property type="entry name" value="TNASE_3"/>
    <property type="match status" value="1"/>
</dbReference>
<dbReference type="InterPro" id="IPR016071">
    <property type="entry name" value="Staphylococal_nuclease_OB-fold"/>
</dbReference>
<dbReference type="GO" id="GO:0004519">
    <property type="term" value="F:endonuclease activity"/>
    <property type="evidence" value="ECO:0007669"/>
    <property type="project" value="UniProtKB-KW"/>
</dbReference>
<feature type="chain" id="PRO_5012229168" evidence="1">
    <location>
        <begin position="19"/>
        <end position="168"/>
    </location>
</feature>
<feature type="signal peptide" evidence="1">
    <location>
        <begin position="1"/>
        <end position="18"/>
    </location>
</feature>
<evidence type="ECO:0000259" key="2">
    <source>
        <dbReference type="PROSITE" id="PS50830"/>
    </source>
</evidence>
<protein>
    <submittedName>
        <fullName evidence="3">Endonuclease YncB, thermonuclease family</fullName>
    </submittedName>
</protein>